<dbReference type="GO" id="GO:0016020">
    <property type="term" value="C:membrane"/>
    <property type="evidence" value="ECO:0007669"/>
    <property type="project" value="InterPro"/>
</dbReference>
<feature type="domain" description="7TM-DISM receptor extracellular" evidence="4">
    <location>
        <begin position="19"/>
        <end position="225"/>
    </location>
</feature>
<name>A0A3N0WSK3_9FLAO</name>
<dbReference type="Pfam" id="PF07695">
    <property type="entry name" value="7TMR-DISM_7TM"/>
    <property type="match status" value="1"/>
</dbReference>
<evidence type="ECO:0000259" key="3">
    <source>
        <dbReference type="Pfam" id="PF06580"/>
    </source>
</evidence>
<gene>
    <name evidence="5" type="ORF">EGI11_10470</name>
</gene>
<proteinExistence type="predicted"/>
<feature type="transmembrane region" description="Helical" evidence="1">
    <location>
        <begin position="44"/>
        <end position="62"/>
    </location>
</feature>
<feature type="transmembrane region" description="Helical" evidence="1">
    <location>
        <begin position="82"/>
        <end position="100"/>
    </location>
</feature>
<dbReference type="PANTHER" id="PTHR34220:SF7">
    <property type="entry name" value="SENSOR HISTIDINE KINASE YPDA"/>
    <property type="match status" value="1"/>
</dbReference>
<dbReference type="AlphaFoldDB" id="A0A3N0WSK3"/>
<dbReference type="Pfam" id="PF06580">
    <property type="entry name" value="His_kinase"/>
    <property type="match status" value="1"/>
</dbReference>
<feature type="transmembrane region" description="Helical" evidence="1">
    <location>
        <begin position="206"/>
        <end position="225"/>
    </location>
</feature>
<dbReference type="InterPro" id="IPR050640">
    <property type="entry name" value="Bact_2-comp_sensor_kinase"/>
</dbReference>
<dbReference type="InterPro" id="IPR036890">
    <property type="entry name" value="HATPase_C_sf"/>
</dbReference>
<dbReference type="GO" id="GO:0000155">
    <property type="term" value="F:phosphorelay sensor kinase activity"/>
    <property type="evidence" value="ECO:0007669"/>
    <property type="project" value="InterPro"/>
</dbReference>
<feature type="transmembrane region" description="Helical" evidence="1">
    <location>
        <begin position="112"/>
        <end position="130"/>
    </location>
</feature>
<evidence type="ECO:0000313" key="5">
    <source>
        <dbReference type="EMBL" id="ROI08070.1"/>
    </source>
</evidence>
<dbReference type="InterPro" id="IPR010559">
    <property type="entry name" value="Sig_transdc_His_kin_internal"/>
</dbReference>
<feature type="transmembrane region" description="Helical" evidence="1">
    <location>
        <begin position="16"/>
        <end position="37"/>
    </location>
</feature>
<dbReference type="PANTHER" id="PTHR34220">
    <property type="entry name" value="SENSOR HISTIDINE KINASE YPDA"/>
    <property type="match status" value="1"/>
</dbReference>
<accession>A0A3N0WSK3</accession>
<organism evidence="5 6">
    <name type="scientific">Kaistella daneshvariae</name>
    <dbReference type="NCBI Taxonomy" id="2487074"/>
    <lineage>
        <taxon>Bacteria</taxon>
        <taxon>Pseudomonadati</taxon>
        <taxon>Bacteroidota</taxon>
        <taxon>Flavobacteriia</taxon>
        <taxon>Flavobacteriales</taxon>
        <taxon>Weeksellaceae</taxon>
        <taxon>Chryseobacterium group</taxon>
        <taxon>Kaistella</taxon>
    </lineage>
</organism>
<dbReference type="InterPro" id="IPR011623">
    <property type="entry name" value="7TMR_DISM_rcpt_extracell_dom1"/>
</dbReference>
<evidence type="ECO:0000256" key="1">
    <source>
        <dbReference type="SAM" id="Phobius"/>
    </source>
</evidence>
<keyword evidence="1" id="KW-0472">Membrane</keyword>
<dbReference type="SUPFAM" id="SSF55874">
    <property type="entry name" value="ATPase domain of HSP90 chaperone/DNA topoisomerase II/histidine kinase"/>
    <property type="match status" value="1"/>
</dbReference>
<dbReference type="Gene3D" id="3.30.565.10">
    <property type="entry name" value="Histidine kinase-like ATPase, C-terminal domain"/>
    <property type="match status" value="1"/>
</dbReference>
<feature type="transmembrane region" description="Helical" evidence="1">
    <location>
        <begin position="142"/>
        <end position="162"/>
    </location>
</feature>
<feature type="domain" description="Signal transduction histidine kinase internal region" evidence="3">
    <location>
        <begin position="280"/>
        <end position="358"/>
    </location>
</feature>
<dbReference type="Pfam" id="PF02518">
    <property type="entry name" value="HATPase_c"/>
    <property type="match status" value="1"/>
</dbReference>
<keyword evidence="1" id="KW-1133">Transmembrane helix</keyword>
<evidence type="ECO:0000313" key="6">
    <source>
        <dbReference type="Proteomes" id="UP000270224"/>
    </source>
</evidence>
<evidence type="ECO:0000259" key="4">
    <source>
        <dbReference type="Pfam" id="PF07695"/>
    </source>
</evidence>
<dbReference type="EMBL" id="RJUG01000004">
    <property type="protein sequence ID" value="ROI08070.1"/>
    <property type="molecule type" value="Genomic_DNA"/>
</dbReference>
<feature type="domain" description="Histidine kinase/HSP90-like ATPase" evidence="2">
    <location>
        <begin position="380"/>
        <end position="479"/>
    </location>
</feature>
<dbReference type="Proteomes" id="UP000270224">
    <property type="component" value="Unassembled WGS sequence"/>
</dbReference>
<comment type="caution">
    <text evidence="5">The sequence shown here is derived from an EMBL/GenBank/DDBJ whole genome shotgun (WGS) entry which is preliminary data.</text>
</comment>
<protein>
    <recommendedName>
        <fullName evidence="7">Sensor histidine kinase</fullName>
    </recommendedName>
</protein>
<reference evidence="6" key="1">
    <citation type="submission" date="2018-11" db="EMBL/GenBank/DDBJ databases">
        <title>Proposal to divide the Flavobacteriaceae and reorganize its genera based on Amino Acid Identity values calculated from whole genome sequences.</title>
        <authorList>
            <person name="Nicholson A.C."/>
            <person name="Gulvik C.A."/>
            <person name="Whitney A.M."/>
            <person name="Humrighouse B.W."/>
            <person name="Bell M."/>
            <person name="Holmens B."/>
            <person name="Steigerwalt A."/>
            <person name="Villarma A."/>
            <person name="Sheth M."/>
            <person name="Batra D."/>
            <person name="Pryor J."/>
            <person name="Bernardet J.-F."/>
            <person name="Hugo C."/>
            <person name="Kampfer P."/>
            <person name="Newman J."/>
            <person name="Mcquiston J.R."/>
        </authorList>
    </citation>
    <scope>NUCLEOTIDE SEQUENCE [LARGE SCALE GENOMIC DNA]</scope>
    <source>
        <strain evidence="6">H3056</strain>
    </source>
</reference>
<sequence>MPSILDTVIERDTYNSLLYTTLGGLLLLTTYHLMMFFQNRRKAYFLYSSYTFFSLLAYIPMAESGFLSELSSYLGIGELFKEYFIIIFNCFYFVFFANFLDIKKVNPRWYRIITLPVLVLMVLATASFLMKKIWHVESFFALYKKLFVIVISVQIIISFSILLRVKNPLKYYIIFGGIVLFAASLVGERSVRELPWINISRKTGDVVYYFGVIMENLAFSFALGYQQKLNHREKVLFKYNFINELKKNEILKDSISKENEKRLLIENEKIRYLQEISDLKLSVLQSQINPHFIFNALNSIKYYVLENETHIAAEYLSKFSNIIRTILTASTMREFTLEQELHTLKIYMDIENLRFNNEMTFSIQVHPTINPLKVKLPPLVLQPFLENAVLHGVSTAENKKVSVEVNPTKDGIAISIKDNGVGRKSALKSRKPDNRESMGLKIVHGMLKNYFGSGTYSITYVDLHENEKPTGTLVVVQIPGTSVTRNTSPESYEKSLYSQT</sequence>
<evidence type="ECO:0008006" key="7">
    <source>
        <dbReference type="Google" id="ProtNLM"/>
    </source>
</evidence>
<dbReference type="InterPro" id="IPR003594">
    <property type="entry name" value="HATPase_dom"/>
</dbReference>
<keyword evidence="1" id="KW-0812">Transmembrane</keyword>
<feature type="transmembrane region" description="Helical" evidence="1">
    <location>
        <begin position="169"/>
        <end position="186"/>
    </location>
</feature>
<evidence type="ECO:0000259" key="2">
    <source>
        <dbReference type="Pfam" id="PF02518"/>
    </source>
</evidence>